<dbReference type="EMBL" id="FNYS01000030">
    <property type="protein sequence ID" value="SEJ38236.1"/>
    <property type="molecule type" value="Genomic_DNA"/>
</dbReference>
<feature type="domain" description="Integrase catalytic" evidence="2">
    <location>
        <begin position="135"/>
        <end position="316"/>
    </location>
</feature>
<evidence type="ECO:0000259" key="2">
    <source>
        <dbReference type="PROSITE" id="PS50994"/>
    </source>
</evidence>
<dbReference type="SUPFAM" id="SSF53098">
    <property type="entry name" value="Ribonuclease H-like"/>
    <property type="match status" value="1"/>
</dbReference>
<dbReference type="NCBIfam" id="NF033546">
    <property type="entry name" value="transpos_IS21"/>
    <property type="match status" value="1"/>
</dbReference>
<dbReference type="GeneID" id="82258704"/>
<dbReference type="PANTHER" id="PTHR35004">
    <property type="entry name" value="TRANSPOSASE RV3428C-RELATED"/>
    <property type="match status" value="1"/>
</dbReference>
<dbReference type="PROSITE" id="PS50994">
    <property type="entry name" value="INTEGRASE"/>
    <property type="match status" value="1"/>
</dbReference>
<dbReference type="GO" id="GO:0003676">
    <property type="term" value="F:nucleic acid binding"/>
    <property type="evidence" value="ECO:0007669"/>
    <property type="project" value="InterPro"/>
</dbReference>
<dbReference type="PANTHER" id="PTHR35004:SF8">
    <property type="entry name" value="TRANSPOSASE RV3428C-RELATED"/>
    <property type="match status" value="1"/>
</dbReference>
<dbReference type="InterPro" id="IPR036397">
    <property type="entry name" value="RNaseH_sf"/>
</dbReference>
<protein>
    <submittedName>
        <fullName evidence="3">Integrase core domain-containing protein</fullName>
    </submittedName>
</protein>
<evidence type="ECO:0000313" key="4">
    <source>
        <dbReference type="Proteomes" id="UP000183077"/>
    </source>
</evidence>
<dbReference type="Pfam" id="PF22483">
    <property type="entry name" value="Mu-transpos_C_2"/>
    <property type="match status" value="1"/>
</dbReference>
<proteinExistence type="inferred from homology"/>
<dbReference type="InterPro" id="IPR036388">
    <property type="entry name" value="WH-like_DNA-bd_sf"/>
</dbReference>
<accession>A0A1H6YCM1</accession>
<sequence>MANKLDPMDLKQIITLHLDGCSNRKIAATLSISRNTVNTYMQLFAASEYSLEQLLSFETLQLSELFSSFTTVDTQRHNALMLYFEIVNKARNHPGFTFLYHYSQYAETAENPYSYTQFMEHYNRKYKQEKGSMKLEHEPGKEMYIDFAGKKLSYVDKLTGEIIPVEVFVAILPNSQYTYVQACGSQKKEDLIQCCINALHFYGGVPLAIVSDNLKSAVSRSSKYEAQINRSFKDFASHYNCVVNPTRAYSPQDKALVENAVNLVYQRIYYPIKEMTFFSLEELNQEIQTRLTHYNRLLFQRKEASRVELFQSVERQYLKTLPSSNYQIKDYKRAKVQKIGYVYFSPDKSYYSVPYRYIGHHTTIHYTNTTVEVYYNHIRIALHKRNSAKGSYNTTKDHLSSAHQYYTSWSPEFFKKQAQLHGENVVKCIERILDNVEYPEIGYKRVMGVIQLHKSYGSDRLEKACELALKENIATYTHIKNILHHKMDLNQETIQQLGADTPHIPSHTNIRGASSYQ</sequence>
<reference evidence="3 4" key="1">
    <citation type="submission" date="2016-10" db="EMBL/GenBank/DDBJ databases">
        <authorList>
            <person name="de Groot N.N."/>
        </authorList>
    </citation>
    <scope>NUCLEOTIDE SEQUENCE [LARGE SCALE GENOMIC DNA]</scope>
    <source>
        <strain evidence="3 4">DSM 23048</strain>
    </source>
</reference>
<dbReference type="InterPro" id="IPR054353">
    <property type="entry name" value="IstA-like_C"/>
</dbReference>
<dbReference type="GO" id="GO:0015074">
    <property type="term" value="P:DNA integration"/>
    <property type="evidence" value="ECO:0007669"/>
    <property type="project" value="InterPro"/>
</dbReference>
<dbReference type="Gene3D" id="3.30.420.10">
    <property type="entry name" value="Ribonuclease H-like superfamily/Ribonuclease H"/>
    <property type="match status" value="1"/>
</dbReference>
<comment type="similarity">
    <text evidence="1">Belongs to the transposase IS21/IS408/IS1162 family.</text>
</comment>
<dbReference type="AlphaFoldDB" id="A0A1H6YCM1"/>
<dbReference type="InterPro" id="IPR012337">
    <property type="entry name" value="RNaseH-like_sf"/>
</dbReference>
<gene>
    <name evidence="3" type="ORF">SAMN04488018_13016</name>
</gene>
<evidence type="ECO:0000256" key="1">
    <source>
        <dbReference type="ARBA" id="ARBA00009277"/>
    </source>
</evidence>
<dbReference type="InterPro" id="IPR001584">
    <property type="entry name" value="Integrase_cat-core"/>
</dbReference>
<name>A0A1H6YCM1_9FLAO</name>
<evidence type="ECO:0000313" key="3">
    <source>
        <dbReference type="EMBL" id="SEJ38236.1"/>
    </source>
</evidence>
<organism evidence="3 4">
    <name type="scientific">Myroides marinus</name>
    <dbReference type="NCBI Taxonomy" id="703342"/>
    <lineage>
        <taxon>Bacteria</taxon>
        <taxon>Pseudomonadati</taxon>
        <taxon>Bacteroidota</taxon>
        <taxon>Flavobacteriia</taxon>
        <taxon>Flavobacteriales</taxon>
        <taxon>Flavobacteriaceae</taxon>
        <taxon>Myroides</taxon>
    </lineage>
</organism>
<dbReference type="Gene3D" id="1.10.10.10">
    <property type="entry name" value="Winged helix-like DNA-binding domain superfamily/Winged helix DNA-binding domain"/>
    <property type="match status" value="1"/>
</dbReference>
<dbReference type="Proteomes" id="UP000183077">
    <property type="component" value="Unassembled WGS sequence"/>
</dbReference>
<dbReference type="RefSeq" id="WP_074748195.1">
    <property type="nucleotide sequence ID" value="NZ_FNYS01000030.1"/>
</dbReference>